<evidence type="ECO:0000313" key="7">
    <source>
        <dbReference type="EMBL" id="KAK3603041.1"/>
    </source>
</evidence>
<evidence type="ECO:0000256" key="1">
    <source>
        <dbReference type="ARBA" id="ARBA00004141"/>
    </source>
</evidence>
<keyword evidence="3 5" id="KW-1133">Transmembrane helix</keyword>
<feature type="transmembrane region" description="Helical" evidence="5">
    <location>
        <begin position="345"/>
        <end position="369"/>
    </location>
</feature>
<dbReference type="SUPFAM" id="SSF103473">
    <property type="entry name" value="MFS general substrate transporter"/>
    <property type="match status" value="1"/>
</dbReference>
<sequence>MDDNSKGMTNNQSITSSSQSVLCEDYRVYRWRWFILFVICILNFSNAMIWITFSPIADSTIVFFKIDSLRLNMLSLVYLIASIPFGFIASWLLDTLGLRTSIIMSAWLNAVGSVLRNISTIDSIIPQSASYPVLLTGQILAACAQPFAMFAPTKVAALWFPGTQRATANMLASMANPLGILAANVIAPAVVSTPGDLPMALWVMTGPAVVTVLLATFGICSSVPPTPPTSSAAEESEPFFKGLKQIVRNKNYWILNFCFGTGLAIFTALSSFFDQILCPRGYSDTFAGICGAIMIAAGALGAVIAGLYVDRSKKFEEVVKVCFACAVLFGIMFTEVSRFRDQQVLIALSAALFGGFGFAIYPISMELAVEVTYPVAEATSAGLAIISGQFQGVIYMFLMQFIAQPLPDNEKNLPTGCATDNASANGFTPQDWTG</sequence>
<evidence type="ECO:0000256" key="3">
    <source>
        <dbReference type="ARBA" id="ARBA00022989"/>
    </source>
</evidence>
<dbReference type="InterPro" id="IPR011701">
    <property type="entry name" value="MFS"/>
</dbReference>
<evidence type="ECO:0000256" key="4">
    <source>
        <dbReference type="ARBA" id="ARBA00023136"/>
    </source>
</evidence>
<dbReference type="GO" id="GO:0022857">
    <property type="term" value="F:transmembrane transporter activity"/>
    <property type="evidence" value="ECO:0007669"/>
    <property type="project" value="InterPro"/>
</dbReference>
<dbReference type="Pfam" id="PF07690">
    <property type="entry name" value="MFS_1"/>
    <property type="match status" value="1"/>
</dbReference>
<feature type="domain" description="Major facilitator superfamily (MFS) profile" evidence="6">
    <location>
        <begin position="35"/>
        <end position="434"/>
    </location>
</feature>
<keyword evidence="8" id="KW-1185">Reference proteome</keyword>
<evidence type="ECO:0000256" key="2">
    <source>
        <dbReference type="ARBA" id="ARBA00022692"/>
    </source>
</evidence>
<feature type="transmembrane region" description="Helical" evidence="5">
    <location>
        <begin position="321"/>
        <end position="339"/>
    </location>
</feature>
<dbReference type="PROSITE" id="PS50850">
    <property type="entry name" value="MFS"/>
    <property type="match status" value="1"/>
</dbReference>
<dbReference type="InterPro" id="IPR036259">
    <property type="entry name" value="MFS_trans_sf"/>
</dbReference>
<dbReference type="AlphaFoldDB" id="A0AAE0T3Q8"/>
<reference evidence="7" key="2">
    <citation type="journal article" date="2021" name="Genome Biol. Evol.">
        <title>Developing a high-quality reference genome for a parasitic bivalve with doubly uniparental inheritance (Bivalvia: Unionida).</title>
        <authorList>
            <person name="Smith C.H."/>
        </authorList>
    </citation>
    <scope>NUCLEOTIDE SEQUENCE</scope>
    <source>
        <strain evidence="7">CHS0354</strain>
        <tissue evidence="7">Mantle</tissue>
    </source>
</reference>
<reference evidence="7" key="1">
    <citation type="journal article" date="2021" name="Genome Biol. Evol.">
        <title>A High-Quality Reference Genome for a Parasitic Bivalve with Doubly Uniparental Inheritance (Bivalvia: Unionida).</title>
        <authorList>
            <person name="Smith C.H."/>
        </authorList>
    </citation>
    <scope>NUCLEOTIDE SEQUENCE</scope>
    <source>
        <strain evidence="7">CHS0354</strain>
    </source>
</reference>
<evidence type="ECO:0000313" key="8">
    <source>
        <dbReference type="Proteomes" id="UP001195483"/>
    </source>
</evidence>
<dbReference type="InterPro" id="IPR020846">
    <property type="entry name" value="MFS_dom"/>
</dbReference>
<name>A0AAE0T3Q8_9BIVA</name>
<feature type="transmembrane region" description="Helical" evidence="5">
    <location>
        <begin position="285"/>
        <end position="309"/>
    </location>
</feature>
<feature type="transmembrane region" description="Helical" evidence="5">
    <location>
        <begin position="253"/>
        <end position="273"/>
    </location>
</feature>
<evidence type="ECO:0000256" key="5">
    <source>
        <dbReference type="SAM" id="Phobius"/>
    </source>
</evidence>
<feature type="transmembrane region" description="Helical" evidence="5">
    <location>
        <begin position="33"/>
        <end position="53"/>
    </location>
</feature>
<feature type="transmembrane region" description="Helical" evidence="5">
    <location>
        <begin position="199"/>
        <end position="220"/>
    </location>
</feature>
<keyword evidence="4 5" id="KW-0472">Membrane</keyword>
<organism evidence="7 8">
    <name type="scientific">Potamilus streckersoni</name>
    <dbReference type="NCBI Taxonomy" id="2493646"/>
    <lineage>
        <taxon>Eukaryota</taxon>
        <taxon>Metazoa</taxon>
        <taxon>Spiralia</taxon>
        <taxon>Lophotrochozoa</taxon>
        <taxon>Mollusca</taxon>
        <taxon>Bivalvia</taxon>
        <taxon>Autobranchia</taxon>
        <taxon>Heteroconchia</taxon>
        <taxon>Palaeoheterodonta</taxon>
        <taxon>Unionida</taxon>
        <taxon>Unionoidea</taxon>
        <taxon>Unionidae</taxon>
        <taxon>Ambleminae</taxon>
        <taxon>Lampsilini</taxon>
        <taxon>Potamilus</taxon>
    </lineage>
</organism>
<feature type="transmembrane region" description="Helical" evidence="5">
    <location>
        <begin position="167"/>
        <end position="187"/>
    </location>
</feature>
<feature type="transmembrane region" description="Helical" evidence="5">
    <location>
        <begin position="73"/>
        <end position="93"/>
    </location>
</feature>
<dbReference type="PANTHER" id="PTHR10924:SF6">
    <property type="entry name" value="SOLUTE CARRIER FAMILY 49 MEMBER A3"/>
    <property type="match status" value="1"/>
</dbReference>
<accession>A0AAE0T3Q8</accession>
<comment type="subcellular location">
    <subcellularLocation>
        <location evidence="1">Membrane</location>
        <topology evidence="1">Multi-pass membrane protein</topology>
    </subcellularLocation>
</comment>
<dbReference type="PANTHER" id="PTHR10924">
    <property type="entry name" value="MAJOR FACILITATOR SUPERFAMILY PROTEIN-RELATED"/>
    <property type="match status" value="1"/>
</dbReference>
<comment type="caution">
    <text evidence="7">The sequence shown here is derived from an EMBL/GenBank/DDBJ whole genome shotgun (WGS) entry which is preliminary data.</text>
</comment>
<feature type="transmembrane region" description="Helical" evidence="5">
    <location>
        <begin position="381"/>
        <end position="403"/>
    </location>
</feature>
<dbReference type="InterPro" id="IPR049680">
    <property type="entry name" value="FLVCR1-2_SLC49-like"/>
</dbReference>
<dbReference type="EMBL" id="JAEAOA010002208">
    <property type="protein sequence ID" value="KAK3603041.1"/>
    <property type="molecule type" value="Genomic_DNA"/>
</dbReference>
<dbReference type="Gene3D" id="1.20.1250.20">
    <property type="entry name" value="MFS general substrate transporter like domains"/>
    <property type="match status" value="2"/>
</dbReference>
<proteinExistence type="predicted"/>
<dbReference type="GO" id="GO:0016020">
    <property type="term" value="C:membrane"/>
    <property type="evidence" value="ECO:0007669"/>
    <property type="project" value="UniProtKB-SubCell"/>
</dbReference>
<dbReference type="CDD" id="cd17399">
    <property type="entry name" value="MFS_MFSD7"/>
    <property type="match status" value="1"/>
</dbReference>
<keyword evidence="2 5" id="KW-0812">Transmembrane</keyword>
<dbReference type="Proteomes" id="UP001195483">
    <property type="component" value="Unassembled WGS sequence"/>
</dbReference>
<evidence type="ECO:0000259" key="6">
    <source>
        <dbReference type="PROSITE" id="PS50850"/>
    </source>
</evidence>
<reference evidence="7" key="3">
    <citation type="submission" date="2023-05" db="EMBL/GenBank/DDBJ databases">
        <authorList>
            <person name="Smith C.H."/>
        </authorList>
    </citation>
    <scope>NUCLEOTIDE SEQUENCE</scope>
    <source>
        <strain evidence="7">CHS0354</strain>
        <tissue evidence="7">Mantle</tissue>
    </source>
</reference>
<gene>
    <name evidence="7" type="ORF">CHS0354_037789</name>
</gene>
<protein>
    <recommendedName>
        <fullName evidence="6">Major facilitator superfamily (MFS) profile domain-containing protein</fullName>
    </recommendedName>
</protein>